<keyword evidence="7" id="KW-1185">Reference proteome</keyword>
<feature type="compositionally biased region" description="Basic and acidic residues" evidence="5">
    <location>
        <begin position="995"/>
        <end position="1007"/>
    </location>
</feature>
<dbReference type="GO" id="GO:0048255">
    <property type="term" value="P:mRNA stabilization"/>
    <property type="evidence" value="ECO:0007669"/>
    <property type="project" value="InterPro"/>
</dbReference>
<feature type="compositionally biased region" description="Low complexity" evidence="5">
    <location>
        <begin position="191"/>
        <end position="205"/>
    </location>
</feature>
<feature type="compositionally biased region" description="Basic and acidic residues" evidence="5">
    <location>
        <begin position="384"/>
        <end position="402"/>
    </location>
</feature>
<dbReference type="InterPro" id="IPR006607">
    <property type="entry name" value="DM15"/>
</dbReference>
<feature type="domain" description="HTH La-type RNA-binding" evidence="6">
    <location>
        <begin position="503"/>
        <end position="594"/>
    </location>
</feature>
<accession>A0A6P8Z653</accession>
<evidence type="ECO:0000313" key="7">
    <source>
        <dbReference type="Proteomes" id="UP000515158"/>
    </source>
</evidence>
<dbReference type="GO" id="GO:0045727">
    <property type="term" value="P:positive regulation of translation"/>
    <property type="evidence" value="ECO:0007669"/>
    <property type="project" value="TreeGrafter"/>
</dbReference>
<feature type="region of interest" description="Disordered" evidence="5">
    <location>
        <begin position="1219"/>
        <end position="1345"/>
    </location>
</feature>
<feature type="compositionally biased region" description="Low complexity" evidence="5">
    <location>
        <begin position="1012"/>
        <end position="1036"/>
    </location>
</feature>
<evidence type="ECO:0000256" key="3">
    <source>
        <dbReference type="PROSITE-ProRule" id="PRU00332"/>
    </source>
</evidence>
<feature type="compositionally biased region" description="Polar residues" evidence="5">
    <location>
        <begin position="1248"/>
        <end position="1257"/>
    </location>
</feature>
<feature type="region of interest" description="Disordered" evidence="5">
    <location>
        <begin position="307"/>
        <end position="466"/>
    </location>
</feature>
<dbReference type="SMART" id="SM00715">
    <property type="entry name" value="LA"/>
    <property type="match status" value="1"/>
</dbReference>
<dbReference type="CTD" id="53567"/>
<dbReference type="InterPro" id="IPR006630">
    <property type="entry name" value="La_HTH"/>
</dbReference>
<feature type="coiled-coil region" evidence="4">
    <location>
        <begin position="762"/>
        <end position="789"/>
    </location>
</feature>
<reference evidence="8" key="1">
    <citation type="submission" date="2025-08" db="UniProtKB">
        <authorList>
            <consortium name="RefSeq"/>
        </authorList>
    </citation>
    <scope>IDENTIFICATION</scope>
    <source>
        <tissue evidence="8">Total insect</tissue>
    </source>
</reference>
<dbReference type="PANTHER" id="PTHR22792:SF132">
    <property type="entry name" value="LA-RELATED PROTEIN 1"/>
    <property type="match status" value="1"/>
</dbReference>
<dbReference type="GeneID" id="117647631"/>
<dbReference type="Proteomes" id="UP000515158">
    <property type="component" value="Unplaced"/>
</dbReference>
<feature type="compositionally biased region" description="Basic and acidic residues" evidence="5">
    <location>
        <begin position="416"/>
        <end position="428"/>
    </location>
</feature>
<gene>
    <name evidence="8" type="primary">LOC117647631</name>
</gene>
<dbReference type="GO" id="GO:0008187">
    <property type="term" value="F:poly-pyrimidine tract binding"/>
    <property type="evidence" value="ECO:0007669"/>
    <property type="project" value="UniProtKB-ARBA"/>
</dbReference>
<feature type="compositionally biased region" description="Basic and acidic residues" evidence="5">
    <location>
        <begin position="321"/>
        <end position="335"/>
    </location>
</feature>
<organism evidence="8">
    <name type="scientific">Thrips palmi</name>
    <name type="common">Melon thrips</name>
    <dbReference type="NCBI Taxonomy" id="161013"/>
    <lineage>
        <taxon>Eukaryota</taxon>
        <taxon>Metazoa</taxon>
        <taxon>Ecdysozoa</taxon>
        <taxon>Arthropoda</taxon>
        <taxon>Hexapoda</taxon>
        <taxon>Insecta</taxon>
        <taxon>Pterygota</taxon>
        <taxon>Neoptera</taxon>
        <taxon>Paraneoptera</taxon>
        <taxon>Thysanoptera</taxon>
        <taxon>Terebrantia</taxon>
        <taxon>Thripoidea</taxon>
        <taxon>Thripidae</taxon>
        <taxon>Thrips</taxon>
    </lineage>
</organism>
<dbReference type="Pfam" id="PF05383">
    <property type="entry name" value="La"/>
    <property type="match status" value="1"/>
</dbReference>
<feature type="compositionally biased region" description="Polar residues" evidence="5">
    <location>
        <begin position="61"/>
        <end position="73"/>
    </location>
</feature>
<name>A0A6P8Z653_THRPL</name>
<feature type="compositionally biased region" description="Low complexity" evidence="5">
    <location>
        <begin position="1"/>
        <end position="26"/>
    </location>
</feature>
<evidence type="ECO:0000256" key="5">
    <source>
        <dbReference type="SAM" id="MobiDB-lite"/>
    </source>
</evidence>
<evidence type="ECO:0000256" key="4">
    <source>
        <dbReference type="SAM" id="Coils"/>
    </source>
</evidence>
<dbReference type="Pfam" id="PF21071">
    <property type="entry name" value="LARP1_HEAT"/>
    <property type="match status" value="1"/>
</dbReference>
<dbReference type="SMART" id="SM00684">
    <property type="entry name" value="DM15"/>
    <property type="match status" value="3"/>
</dbReference>
<feature type="compositionally biased region" description="Gly residues" evidence="5">
    <location>
        <begin position="445"/>
        <end position="465"/>
    </location>
</feature>
<dbReference type="PROSITE" id="PS50961">
    <property type="entry name" value="HTH_LA"/>
    <property type="match status" value="1"/>
</dbReference>
<dbReference type="GO" id="GO:0000339">
    <property type="term" value="F:RNA cap binding"/>
    <property type="evidence" value="ECO:0007669"/>
    <property type="project" value="InterPro"/>
</dbReference>
<dbReference type="KEGG" id="tpal:117647631"/>
<dbReference type="FunFam" id="1.10.10.10:FF:000131">
    <property type="entry name" value="la-related protein 1B isoform X2"/>
    <property type="match status" value="1"/>
</dbReference>
<proteinExistence type="predicted"/>
<dbReference type="InterPro" id="IPR036390">
    <property type="entry name" value="WH_DNA-bd_sf"/>
</dbReference>
<dbReference type="InterPro" id="IPR036388">
    <property type="entry name" value="WH-like_DNA-bd_sf"/>
</dbReference>
<feature type="compositionally biased region" description="Polar residues" evidence="5">
    <location>
        <begin position="1335"/>
        <end position="1345"/>
    </location>
</feature>
<evidence type="ECO:0000259" key="6">
    <source>
        <dbReference type="PROSITE" id="PS50961"/>
    </source>
</evidence>
<feature type="region of interest" description="Disordered" evidence="5">
    <location>
        <begin position="641"/>
        <end position="714"/>
    </location>
</feature>
<evidence type="ECO:0000313" key="8">
    <source>
        <dbReference type="RefSeq" id="XP_034245386.1"/>
    </source>
</evidence>
<dbReference type="InParanoid" id="A0A6P8Z653"/>
<feature type="compositionally biased region" description="Low complexity" evidence="5">
    <location>
        <begin position="224"/>
        <end position="242"/>
    </location>
</feature>
<dbReference type="InterPro" id="IPR045180">
    <property type="entry name" value="La_dom_prot"/>
</dbReference>
<feature type="compositionally biased region" description="Polar residues" evidence="5">
    <location>
        <begin position="1219"/>
        <end position="1239"/>
    </location>
</feature>
<feature type="region of interest" description="Disordered" evidence="5">
    <location>
        <begin position="1"/>
        <end position="150"/>
    </location>
</feature>
<feature type="compositionally biased region" description="Low complexity" evidence="5">
    <location>
        <begin position="77"/>
        <end position="135"/>
    </location>
</feature>
<feature type="compositionally biased region" description="Basic and acidic residues" evidence="5">
    <location>
        <begin position="243"/>
        <end position="255"/>
    </location>
</feature>
<sequence length="1345" mass="147249">MAAPAAAAAPQASPQSPALPAPAAEATSSYAGALLNKDPVRRDSVDKSDKVAPKESAEKGTGQTAKAPSQQQAVVDPPAATAATPAAAAASTPASATAVATPTATTTPASATPATAAPAANPAAPSSNEGSSAESPAEEKQKFVEAPLPKVNPWVVNKNAASVITGKENTPSAAAPAVANNAPVSVKPAVAPAPVSAKPTAATPVAPVPTKPAASAPAAPKPAVPAVAPSVPASVSTPAAPSRTERPVDVREDPVAKSASQPVAVENGVQKEAGPVIIRASKDRKRFNQKASNFNDIEDWPTLGTVNVEPKHIPVSNGYGKENKSNSHPGKKNEESVVNNKAKREVKIEGVKESSKKMVSSKDDNAAEKKKKVPKQKWVPLEIDITKNRGKRGDWYHDKGDDSEYLENGDGSNWRSEGDDKGRRDGHGAHRPGPGSTRGAHARFGGRGGRGGARGAARAGRGGALSGRPDFFPAGGKFNGLGEMAFGMPYMGAFYFDGTSYGNMDGPTLQEHVKKQIEYYFSEENLMKDFFLRRKMDAEGYLPVTLIASFHRLQALTTDLAMILAAVRSSDKLELFNGFKVRTKDDPLRWPLPDAVVANSVPLTQAAPAHPLGHHPGLTTVPLAAGVAPVLPLHNLPPPPLPRNFRPLPPNTVPPPDLTRSDEDLNPEVPAFIPNSVEKQVEKQVKDENAKKEKVKEPAPAKPAERKDNKKHITNEERELIEKCLTPNRNAIPKVTEVAEPLLQLFRSTAAKIDNNELWQEVKRKVKVASKKEEDLKNKEKEVEFKKAKEPSADDREELDFQFDEEIDNMSLGTHRTNKFTDLSEDEDDYELPDHEINKLLIVTQVSAHLPARYSRHEGYDRTGDYTSRVKMSQDLEHAINDGLSYYEDELNVQGWIPQSGSYKTVNVITQETFDKMASKSSQKSANPEIPPPPPSSLVASKLSADAPEFQMSGSGNQKGANKRQHQRFYAVVKEDNVPSKGKKYKTRHSSNPPVEHHVGWIMDVREHRPRTASMSSSTGTSPSEGHLSSSIGSIPSSLPSFQHPSHALLKENNFTQQAYHKYHSRCLKERSKLGIGQSQEMNTLFRFWSFFLRENFNRKMYDEFRTIALEDAKEGFRYGLECLFRFYSYGLEKRFKPNLYQDFQEETIRDYESGQYYGLEKFWAFLKYYKHSKKLAVDPKLKEYLSKFKTIDDFRLLEPPEENERVLSLKYGRRNRSASESCSYDSQPSHSASQQGQQAPKRVRRLSGSQVPFSNNPRRRTNSFGSGRIVNPGGPTRRRRLNSVDDSRSNETDNKTNVSVSKARVNFNLGDAESKPKARSASKSPLRPALKPTNKVTANKAPSN</sequence>
<feature type="compositionally biased region" description="Basic and acidic residues" evidence="5">
    <location>
        <begin position="342"/>
        <end position="368"/>
    </location>
</feature>
<feature type="region of interest" description="Disordered" evidence="5">
    <location>
        <begin position="191"/>
        <end position="268"/>
    </location>
</feature>
<keyword evidence="4" id="KW-0175">Coiled coil</keyword>
<feature type="compositionally biased region" description="Basic and acidic residues" evidence="5">
    <location>
        <begin position="38"/>
        <end position="58"/>
    </location>
</feature>
<dbReference type="GO" id="GO:0005829">
    <property type="term" value="C:cytosol"/>
    <property type="evidence" value="ECO:0007669"/>
    <property type="project" value="TreeGrafter"/>
</dbReference>
<feature type="compositionally biased region" description="Pro residues" evidence="5">
    <location>
        <begin position="641"/>
        <end position="657"/>
    </location>
</feature>
<feature type="region of interest" description="Disordered" evidence="5">
    <location>
        <begin position="916"/>
        <end position="940"/>
    </location>
</feature>
<dbReference type="GO" id="GO:0010494">
    <property type="term" value="C:cytoplasmic stress granule"/>
    <property type="evidence" value="ECO:0007669"/>
    <property type="project" value="TreeGrafter"/>
</dbReference>
<keyword evidence="1 3" id="KW-0694">RNA-binding</keyword>
<protein>
    <recommendedName>
        <fullName evidence="2">La-related protein 1</fullName>
    </recommendedName>
</protein>
<feature type="compositionally biased region" description="Basic and acidic residues" evidence="5">
    <location>
        <begin position="1283"/>
        <end position="1295"/>
    </location>
</feature>
<evidence type="ECO:0000256" key="2">
    <source>
        <dbReference type="ARBA" id="ARBA00072183"/>
    </source>
</evidence>
<dbReference type="OrthoDB" id="340227at2759"/>
<dbReference type="FunCoup" id="A0A6P8Z653">
    <property type="interactions" value="575"/>
</dbReference>
<feature type="compositionally biased region" description="Basic and acidic residues" evidence="5">
    <location>
        <begin position="679"/>
        <end position="714"/>
    </location>
</feature>
<dbReference type="SUPFAM" id="SSF46785">
    <property type="entry name" value="Winged helix' DNA-binding domain"/>
    <property type="match status" value="1"/>
</dbReference>
<feature type="region of interest" description="Disordered" evidence="5">
    <location>
        <begin position="973"/>
        <end position="1036"/>
    </location>
</feature>
<dbReference type="PANTHER" id="PTHR22792">
    <property type="entry name" value="LUPUS LA PROTEIN-RELATED"/>
    <property type="match status" value="1"/>
</dbReference>
<evidence type="ECO:0000256" key="1">
    <source>
        <dbReference type="ARBA" id="ARBA00022884"/>
    </source>
</evidence>
<dbReference type="RefSeq" id="XP_034245386.1">
    <property type="nucleotide sequence ID" value="XM_034389495.1"/>
</dbReference>
<dbReference type="Gene3D" id="1.10.10.10">
    <property type="entry name" value="Winged helix-like DNA-binding domain superfamily/Winged helix DNA-binding domain"/>
    <property type="match status" value="1"/>
</dbReference>